<comment type="caution">
    <text evidence="2">The sequence shown here is derived from an EMBL/GenBank/DDBJ whole genome shotgun (WGS) entry which is preliminary data.</text>
</comment>
<keyword evidence="1" id="KW-0812">Transmembrane</keyword>
<name>A0A261G0G0_9BIFI</name>
<sequence>LASQARPAVGDGVGLDVAGQPVQLVARLPDRDRVAQKLARGPRARQALRTRRVPRLPEVPVHRGRAHRHQFVEREPVVLGKLATGSQRGQPQGQHLLEVLRARQIHHQPHPHQQLARLLRIPFRPCLPGRRQLARLRAGLGEPAPRGASADLQHGAHLVEDAPLVLLRCLHVLVPEPQGDLPLRRHADLAFHTTSQTGPVPFALISDEAPLAITRSKNVSHVEPLEKVAIGCILGHVRSDRANIVRTFRIGLTYYLCDIARLEGKMKFMKRIAAAIAAAAALVTCVGFGAAPAMADGYGADVTVEGSTATATVTFDPQEIAQYGEYVYVEADEDLISAVIPAATIDDPAVFYAGHVTKENPTATFTFKLTKEATCKGGELAYNVYLGKDKVSGNNNGELTSAQVQDAELSKVLYSGSVKIAATGECAASEVLPNNNGSTDKQNPNTGAAVMPYAIVAALLAAAAVAMFVVRKQAKR</sequence>
<keyword evidence="1" id="KW-1133">Transmembrane helix</keyword>
<evidence type="ECO:0000256" key="1">
    <source>
        <dbReference type="SAM" id="Phobius"/>
    </source>
</evidence>
<organism evidence="2 3">
    <name type="scientific">Bifidobacterium hapali</name>
    <dbReference type="NCBI Taxonomy" id="1630172"/>
    <lineage>
        <taxon>Bacteria</taxon>
        <taxon>Bacillati</taxon>
        <taxon>Actinomycetota</taxon>
        <taxon>Actinomycetes</taxon>
        <taxon>Bifidobacteriales</taxon>
        <taxon>Bifidobacteriaceae</taxon>
        <taxon>Bifidobacterium</taxon>
    </lineage>
</organism>
<proteinExistence type="predicted"/>
<feature type="transmembrane region" description="Helical" evidence="1">
    <location>
        <begin position="450"/>
        <end position="470"/>
    </location>
</feature>
<reference evidence="2 3" key="1">
    <citation type="journal article" date="2017" name="BMC Genomics">
        <title>Comparative genomic and phylogenomic analyses of the Bifidobacteriaceae family.</title>
        <authorList>
            <person name="Lugli G.A."/>
            <person name="Milani C."/>
            <person name="Turroni F."/>
            <person name="Duranti S."/>
            <person name="Mancabelli L."/>
            <person name="Mangifesta M."/>
            <person name="Ferrario C."/>
            <person name="Modesto M."/>
            <person name="Mattarelli P."/>
            <person name="Jiri K."/>
            <person name="van Sinderen D."/>
            <person name="Ventura M."/>
        </authorList>
    </citation>
    <scope>NUCLEOTIDE SEQUENCE [LARGE SCALE GENOMIC DNA]</scope>
    <source>
        <strain evidence="2 3">DSM 100202</strain>
    </source>
</reference>
<accession>A0A261G0G0</accession>
<evidence type="ECO:0000313" key="3">
    <source>
        <dbReference type="Proteomes" id="UP000216074"/>
    </source>
</evidence>
<dbReference type="EMBL" id="MWWY01000017">
    <property type="protein sequence ID" value="OZG64911.1"/>
    <property type="molecule type" value="Genomic_DNA"/>
</dbReference>
<gene>
    <name evidence="2" type="ORF">BHAP_0803</name>
</gene>
<feature type="non-terminal residue" evidence="2">
    <location>
        <position position="1"/>
    </location>
</feature>
<keyword evidence="3" id="KW-1185">Reference proteome</keyword>
<keyword evidence="1" id="KW-0472">Membrane</keyword>
<evidence type="ECO:0000313" key="2">
    <source>
        <dbReference type="EMBL" id="OZG64911.1"/>
    </source>
</evidence>
<dbReference type="Proteomes" id="UP000216074">
    <property type="component" value="Unassembled WGS sequence"/>
</dbReference>
<dbReference type="AlphaFoldDB" id="A0A261G0G0"/>
<protein>
    <submittedName>
        <fullName evidence="2">Integrase core domain-containing protein</fullName>
    </submittedName>
</protein>
<feature type="transmembrane region" description="Helical" evidence="1">
    <location>
        <begin position="272"/>
        <end position="295"/>
    </location>
</feature>